<accession>A0A4T0HMM1</accession>
<dbReference type="AlphaFoldDB" id="A0A4T0HMM1"/>
<organism evidence="2 4">
    <name type="scientific">Wallemia ichthyophaga</name>
    <dbReference type="NCBI Taxonomy" id="245174"/>
    <lineage>
        <taxon>Eukaryota</taxon>
        <taxon>Fungi</taxon>
        <taxon>Dikarya</taxon>
        <taxon>Basidiomycota</taxon>
        <taxon>Wallemiomycotina</taxon>
        <taxon>Wallemiomycetes</taxon>
        <taxon>Wallemiales</taxon>
        <taxon>Wallemiaceae</taxon>
        <taxon>Wallemia</taxon>
    </lineage>
</organism>
<dbReference type="EMBL" id="SPOI01000039">
    <property type="protein sequence ID" value="TIB39155.1"/>
    <property type="molecule type" value="Genomic_DNA"/>
</dbReference>
<reference evidence="4 5" key="1">
    <citation type="submission" date="2019-03" db="EMBL/GenBank/DDBJ databases">
        <title>Sequencing 23 genomes of Wallemia ichthyophaga.</title>
        <authorList>
            <person name="Gostincar C."/>
        </authorList>
    </citation>
    <scope>NUCLEOTIDE SEQUENCE [LARGE SCALE GENOMIC DNA]</scope>
    <source>
        <strain evidence="3 5">EXF-6200</strain>
        <strain evidence="2 4">EXF-8621</strain>
    </source>
</reference>
<feature type="compositionally biased region" description="Basic and acidic residues" evidence="1">
    <location>
        <begin position="295"/>
        <end position="326"/>
    </location>
</feature>
<feature type="region of interest" description="Disordered" evidence="1">
    <location>
        <begin position="1"/>
        <end position="29"/>
    </location>
</feature>
<evidence type="ECO:0000313" key="5">
    <source>
        <dbReference type="Proteomes" id="UP000310689"/>
    </source>
</evidence>
<comment type="caution">
    <text evidence="2">The sequence shown here is derived from an EMBL/GenBank/DDBJ whole genome shotgun (WGS) entry which is preliminary data.</text>
</comment>
<evidence type="ECO:0000313" key="2">
    <source>
        <dbReference type="EMBL" id="TIB17358.1"/>
    </source>
</evidence>
<dbReference type="OMA" id="RIMSAGW"/>
<protein>
    <submittedName>
        <fullName evidence="2">Uncharacterized protein</fullName>
    </submittedName>
</protein>
<name>A0A4T0HMM1_WALIC</name>
<gene>
    <name evidence="3" type="ORF">E3P86_01253</name>
    <name evidence="2" type="ORF">E3P90_00130</name>
</gene>
<evidence type="ECO:0000313" key="4">
    <source>
        <dbReference type="Proteomes" id="UP000306954"/>
    </source>
</evidence>
<feature type="compositionally biased region" description="Basic and acidic residues" evidence="1">
    <location>
        <begin position="1"/>
        <end position="22"/>
    </location>
</feature>
<dbReference type="EMBL" id="SPOF01000001">
    <property type="protein sequence ID" value="TIB17358.1"/>
    <property type="molecule type" value="Genomic_DNA"/>
</dbReference>
<dbReference type="Proteomes" id="UP000310689">
    <property type="component" value="Unassembled WGS sequence"/>
</dbReference>
<evidence type="ECO:0000313" key="3">
    <source>
        <dbReference type="EMBL" id="TIB39155.1"/>
    </source>
</evidence>
<proteinExistence type="predicted"/>
<evidence type="ECO:0000256" key="1">
    <source>
        <dbReference type="SAM" id="MobiDB-lite"/>
    </source>
</evidence>
<dbReference type="Proteomes" id="UP000306954">
    <property type="component" value="Unassembled WGS sequence"/>
</dbReference>
<sequence length="350" mass="38260">MNTSRRDLYAEERREGEAHGADGVEGANSVNNEAQAMLDRIMSAGWSNASATAPTNKVDEGMNTDTDTLTNMDEKVHTFKLLSNAPVTQINVNEGSEGDGSGEYDVAVREHNERMRRQRQSSPPAEDVRGRLAQLSSIAVDGEWVEQQRSVYWQPLRRAINRSRRSTQSLTNPAPSLALAKTDIDDEEKLTDKQGRVHTPSVEQIALAPSPATAQLNSTRRKQYQKRGGIDKVRRMRSPPAFFAATPDQCKYAASAAYFYGKPSSRPFNRPAGCQRKYVRGDSRGITAGAEYKRKEEAERLAHRATVAEEKAKAKDRKRVEGRGTGRGDTLGVSRVGAVGAAAATGANAA</sequence>
<feature type="region of interest" description="Disordered" evidence="1">
    <location>
        <begin position="295"/>
        <end position="335"/>
    </location>
</feature>